<keyword evidence="3 5" id="KW-1133">Transmembrane helix</keyword>
<evidence type="ECO:0000256" key="1">
    <source>
        <dbReference type="ARBA" id="ARBA00004141"/>
    </source>
</evidence>
<keyword evidence="4 5" id="KW-0472">Membrane</keyword>
<feature type="transmembrane region" description="Helical" evidence="5">
    <location>
        <begin position="369"/>
        <end position="392"/>
    </location>
</feature>
<accession>A0A3P3QFD6</accession>
<dbReference type="GO" id="GO:0140359">
    <property type="term" value="F:ABC-type transporter activity"/>
    <property type="evidence" value="ECO:0007669"/>
    <property type="project" value="InterPro"/>
</dbReference>
<proteinExistence type="predicted"/>
<dbReference type="PANTHER" id="PTHR43471">
    <property type="entry name" value="ABC TRANSPORTER PERMEASE"/>
    <property type="match status" value="1"/>
</dbReference>
<evidence type="ECO:0000313" key="7">
    <source>
        <dbReference type="EMBL" id="RRJ19023.1"/>
    </source>
</evidence>
<name>A0A3P3QFD6_9GAMM</name>
<dbReference type="PANTHER" id="PTHR43471:SF3">
    <property type="entry name" value="ABC TRANSPORTER PERMEASE PROTEIN NATB"/>
    <property type="match status" value="1"/>
</dbReference>
<feature type="transmembrane region" description="Helical" evidence="5">
    <location>
        <begin position="239"/>
        <end position="265"/>
    </location>
</feature>
<reference evidence="7 8" key="1">
    <citation type="submission" date="2018-11" db="EMBL/GenBank/DDBJ databases">
        <title>Draft genome analysis of Rheinheimera mesophila isolated from an industrial waste site.</title>
        <authorList>
            <person name="Yu Q."/>
            <person name="Qi Y."/>
            <person name="Zhang H."/>
            <person name="Lu Y."/>
            <person name="Pu J."/>
        </authorList>
    </citation>
    <scope>NUCLEOTIDE SEQUENCE [LARGE SCALE GENOMIC DNA]</scope>
    <source>
        <strain evidence="7 8">IITR13</strain>
    </source>
</reference>
<protein>
    <submittedName>
        <fullName evidence="7">ABC transporter permease</fullName>
    </submittedName>
</protein>
<feature type="transmembrane region" description="Helical" evidence="5">
    <location>
        <begin position="285"/>
        <end position="306"/>
    </location>
</feature>
<evidence type="ECO:0000256" key="3">
    <source>
        <dbReference type="ARBA" id="ARBA00022989"/>
    </source>
</evidence>
<dbReference type="Pfam" id="PF12698">
    <property type="entry name" value="ABC2_membrane_3"/>
    <property type="match status" value="1"/>
</dbReference>
<comment type="subcellular location">
    <subcellularLocation>
        <location evidence="1">Membrane</location>
        <topology evidence="1">Multi-pass membrane protein</topology>
    </subcellularLocation>
</comment>
<dbReference type="InterPro" id="IPR013525">
    <property type="entry name" value="ABC2_TM"/>
</dbReference>
<dbReference type="Proteomes" id="UP000276260">
    <property type="component" value="Unassembled WGS sequence"/>
</dbReference>
<evidence type="ECO:0000256" key="5">
    <source>
        <dbReference type="SAM" id="Phobius"/>
    </source>
</evidence>
<evidence type="ECO:0000256" key="4">
    <source>
        <dbReference type="ARBA" id="ARBA00023136"/>
    </source>
</evidence>
<evidence type="ECO:0000259" key="6">
    <source>
        <dbReference type="Pfam" id="PF12698"/>
    </source>
</evidence>
<dbReference type="RefSeq" id="WP_046519211.1">
    <property type="nucleotide sequence ID" value="NZ_LAVS01000009.1"/>
</dbReference>
<evidence type="ECO:0000313" key="8">
    <source>
        <dbReference type="Proteomes" id="UP000276260"/>
    </source>
</evidence>
<dbReference type="GO" id="GO:0016020">
    <property type="term" value="C:membrane"/>
    <property type="evidence" value="ECO:0007669"/>
    <property type="project" value="UniProtKB-SubCell"/>
</dbReference>
<dbReference type="Gene3D" id="3.40.1710.10">
    <property type="entry name" value="abc type-2 transporter like domain"/>
    <property type="match status" value="1"/>
</dbReference>
<dbReference type="AlphaFoldDB" id="A0A3P3QFD6"/>
<gene>
    <name evidence="7" type="ORF">EIK76_15885</name>
</gene>
<feature type="transmembrane region" description="Helical" evidence="5">
    <location>
        <begin position="20"/>
        <end position="45"/>
    </location>
</feature>
<feature type="domain" description="ABC-2 type transporter transmembrane" evidence="6">
    <location>
        <begin position="16"/>
        <end position="383"/>
    </location>
</feature>
<keyword evidence="8" id="KW-1185">Reference proteome</keyword>
<feature type="transmembrane region" description="Helical" evidence="5">
    <location>
        <begin position="318"/>
        <end position="335"/>
    </location>
</feature>
<sequence>MWQVYLKELTELLRDKKTMFFVILLPILVFPVLFGIMGLVVANVAKNAEAEEHRYVIINADKAPELAEALFYHKNFKKVESDLTEPEALKQAIREDKFDLAIIIAEDFSAEVTNLTQSQWTVIYNMSSQLDMIDKYFNELLRDYSKKLQLAKLDSLGVSSDKVDALLQPVKLEKVNTAESRENLGEKIGGFVAYILIPLCLIGCSYPAVDIGAGEKERGTLETLLICPISRTAIVLGKFLTVLTTGLASALITVTSFGGWGYVIGSLMGVDIVAKTMSTLGVADLLLILMMLLPLSAIFAALLLSLSIYARSFKEAQNYIGPLSMVVFMPLIVALMPGVELTWAMAMLPIANVALAIKELIKGTMDIGMLLVIFGSTVVIAGAMLAFCVSWFQKEKVLFR</sequence>
<organism evidence="7 8">
    <name type="scientific">Rheinheimera mesophila</name>
    <dbReference type="NCBI Taxonomy" id="1547515"/>
    <lineage>
        <taxon>Bacteria</taxon>
        <taxon>Pseudomonadati</taxon>
        <taxon>Pseudomonadota</taxon>
        <taxon>Gammaproteobacteria</taxon>
        <taxon>Chromatiales</taxon>
        <taxon>Chromatiaceae</taxon>
        <taxon>Rheinheimera</taxon>
    </lineage>
</organism>
<keyword evidence="2 5" id="KW-0812">Transmembrane</keyword>
<dbReference type="EMBL" id="RRCF01000005">
    <property type="protein sequence ID" value="RRJ19023.1"/>
    <property type="molecule type" value="Genomic_DNA"/>
</dbReference>
<evidence type="ECO:0000256" key="2">
    <source>
        <dbReference type="ARBA" id="ARBA00022692"/>
    </source>
</evidence>
<dbReference type="OrthoDB" id="5486437at2"/>
<comment type="caution">
    <text evidence="7">The sequence shown here is derived from an EMBL/GenBank/DDBJ whole genome shotgun (WGS) entry which is preliminary data.</text>
</comment>